<evidence type="ECO:0000313" key="1">
    <source>
        <dbReference type="EMBL" id="AGY48296.1"/>
    </source>
</evidence>
<keyword evidence="2" id="KW-1185">Reference proteome</keyword>
<reference evidence="1 2" key="1">
    <citation type="journal article" date="2013" name="Genome Announc.">
        <title>Complete Genome of Bacillus megaterium Siphophage Slash.</title>
        <authorList>
            <person name="Decrescenzo A.J."/>
            <person name="Ritter M.A."/>
            <person name="Chamakura K.R."/>
            <person name="Kuty Everett G.F."/>
        </authorList>
    </citation>
    <scope>NUCLEOTIDE SEQUENCE [LARGE SCALE GENOMIC DNA]</scope>
</reference>
<dbReference type="GeneID" id="18989597"/>
<gene>
    <name evidence="1" type="ORF">Slash_7</name>
</gene>
<sequence>MNRKIVFTVRDREGKRETFNCPIDGDLETVENAAKIQAKHYLNEFVGAVSVSYMIVDMLKYGVVEPDQVTPQPVKIHAVSLAEKCGGCRFYDTKQKYCNEHGITREFEDNKCNSWRYFA</sequence>
<dbReference type="OrthoDB" id="18506at10239"/>
<protein>
    <submittedName>
        <fullName evidence="1">Uncharacterized protein</fullName>
    </submittedName>
</protein>
<evidence type="ECO:0000313" key="2">
    <source>
        <dbReference type="Proteomes" id="UP000017660"/>
    </source>
</evidence>
<organism evidence="1 2">
    <name type="scientific">Bacillus phage Slash</name>
    <dbReference type="NCBI Taxonomy" id="1406790"/>
    <lineage>
        <taxon>Viruses</taxon>
        <taxon>Duplodnaviria</taxon>
        <taxon>Heunggongvirae</taxon>
        <taxon>Uroviricota</taxon>
        <taxon>Caudoviricetes</taxon>
        <taxon>Slashvirus</taxon>
        <taxon>Slashvirus slash</taxon>
    </lineage>
</organism>
<dbReference type="KEGG" id="vg:18989597"/>
<accession>U5PWZ1</accession>
<proteinExistence type="predicted"/>
<name>U5PWZ1_9CAUD</name>
<dbReference type="EMBL" id="KF669661">
    <property type="protein sequence ID" value="AGY48296.1"/>
    <property type="molecule type" value="Genomic_DNA"/>
</dbReference>
<dbReference type="RefSeq" id="YP_008771909.1">
    <property type="nucleotide sequence ID" value="NC_022774.1"/>
</dbReference>
<dbReference type="Proteomes" id="UP000017660">
    <property type="component" value="Segment"/>
</dbReference>